<evidence type="ECO:0000313" key="3">
    <source>
        <dbReference type="Proteomes" id="UP000326711"/>
    </source>
</evidence>
<keyword evidence="1" id="KW-0067">ATP-binding</keyword>
<gene>
    <name evidence="1" type="primary">pxpA</name>
    <name evidence="2" type="ORF">CUROG_02255</name>
</gene>
<dbReference type="Gene3D" id="3.20.20.370">
    <property type="entry name" value="Glycoside hydrolase/deacetylase"/>
    <property type="match status" value="1"/>
</dbReference>
<keyword evidence="3" id="KW-1185">Reference proteome</keyword>
<dbReference type="PANTHER" id="PTHR30292:SF0">
    <property type="entry name" value="5-OXOPROLINASE SUBUNIT A"/>
    <property type="match status" value="1"/>
</dbReference>
<dbReference type="PANTHER" id="PTHR30292">
    <property type="entry name" value="UNCHARACTERIZED PROTEIN YBGL-RELATED"/>
    <property type="match status" value="1"/>
</dbReference>
<dbReference type="InterPro" id="IPR011330">
    <property type="entry name" value="Glyco_hydro/deAcase_b/a-brl"/>
</dbReference>
<dbReference type="Pfam" id="PF03746">
    <property type="entry name" value="LamB_YcsF"/>
    <property type="match status" value="1"/>
</dbReference>
<dbReference type="CDD" id="cd10787">
    <property type="entry name" value="LamB_YcsF_like"/>
    <property type="match status" value="1"/>
</dbReference>
<dbReference type="GO" id="GO:0005975">
    <property type="term" value="P:carbohydrate metabolic process"/>
    <property type="evidence" value="ECO:0007669"/>
    <property type="project" value="InterPro"/>
</dbReference>
<dbReference type="NCBIfam" id="NF003816">
    <property type="entry name" value="PRK05406.1-5"/>
    <property type="match status" value="1"/>
</dbReference>
<dbReference type="OrthoDB" id="9773478at2"/>
<sequence>MANTDTALSIDLNADLGETTGGNPVSDDSAMLNLVSSANVACGFHAGDPLAISRTVADAQANNVAVGAHVGYHDSQGFGRRFIDYTPAELAAETLYQIGALDALAQAHGTRVAYVKPHGALYNAIVYHESQAKAVIEGIKAFGRDLPVMLLPGAVAASHAEKAGLRVIHEVFADRAYNPDGTLVSRRERGAVLHDPQVVANRVVRMATEGVIEAIDGSTFQTQADSVCVHGDSPGAVAMAQAIADELRTHGVHIGSFL</sequence>
<evidence type="ECO:0000313" key="2">
    <source>
        <dbReference type="EMBL" id="QFQ01842.1"/>
    </source>
</evidence>
<comment type="subunit">
    <text evidence="1">Forms a complex composed of PxpA, PxpB and PxpC.</text>
</comment>
<accession>A0A5J6Z6K0</accession>
<comment type="function">
    <text evidence="1">Catalyzes the cleavage of 5-oxoproline to form L-glutamate coupled to the hydrolysis of ATP to ADP and inorganic phosphate.</text>
</comment>
<dbReference type="KEGG" id="cuo:CUROG_02255"/>
<dbReference type="HAMAP" id="MF_00691">
    <property type="entry name" value="PxpA"/>
    <property type="match status" value="1"/>
</dbReference>
<proteinExistence type="inferred from homology"/>
<dbReference type="GO" id="GO:0005524">
    <property type="term" value="F:ATP binding"/>
    <property type="evidence" value="ECO:0007669"/>
    <property type="project" value="UniProtKB-UniRule"/>
</dbReference>
<dbReference type="GO" id="GO:0017168">
    <property type="term" value="F:5-oxoprolinase (ATP-hydrolyzing) activity"/>
    <property type="evidence" value="ECO:0007669"/>
    <property type="project" value="UniProtKB-UniRule"/>
</dbReference>
<evidence type="ECO:0000256" key="1">
    <source>
        <dbReference type="HAMAP-Rule" id="MF_00691"/>
    </source>
</evidence>
<keyword evidence="1" id="KW-0547">Nucleotide-binding</keyword>
<dbReference type="EMBL" id="CP045032">
    <property type="protein sequence ID" value="QFQ01842.1"/>
    <property type="molecule type" value="Genomic_DNA"/>
</dbReference>
<reference evidence="3" key="1">
    <citation type="submission" date="2019-10" db="EMBL/GenBank/DDBJ databases">
        <title>Complete genome sequence of Corynebacterium urogenitalis DSM 108747, isolated from the genital tract of a cow.</title>
        <authorList>
            <person name="Ruckert C."/>
            <person name="Ballas P."/>
            <person name="Wagener K."/>
            <person name="Drillich M."/>
            <person name="Kaempfer P."/>
            <person name="Busse H.-J."/>
            <person name="Ehling-Schulz M."/>
        </authorList>
    </citation>
    <scope>NUCLEOTIDE SEQUENCE [LARGE SCALE GENOMIC DNA]</scope>
    <source>
        <strain evidence="3">LMM 1652</strain>
    </source>
</reference>
<dbReference type="RefSeq" id="WP_151902286.1">
    <property type="nucleotide sequence ID" value="NZ_CP045032.1"/>
</dbReference>
<dbReference type="InterPro" id="IPR005501">
    <property type="entry name" value="LamB/YcsF/PxpA-like"/>
</dbReference>
<name>A0A5J6Z6K0_9CORY</name>
<organism evidence="2 3">
    <name type="scientific">Corynebacterium urogenitale</name>
    <dbReference type="NCBI Taxonomy" id="2487892"/>
    <lineage>
        <taxon>Bacteria</taxon>
        <taxon>Bacillati</taxon>
        <taxon>Actinomycetota</taxon>
        <taxon>Actinomycetes</taxon>
        <taxon>Mycobacteriales</taxon>
        <taxon>Corynebacteriaceae</taxon>
        <taxon>Corynebacterium</taxon>
    </lineage>
</organism>
<keyword evidence="1" id="KW-0378">Hydrolase</keyword>
<dbReference type="NCBIfam" id="NF003814">
    <property type="entry name" value="PRK05406.1-3"/>
    <property type="match status" value="1"/>
</dbReference>
<comment type="catalytic activity">
    <reaction evidence="1">
        <text>5-oxo-L-proline + ATP + 2 H2O = L-glutamate + ADP + phosphate + H(+)</text>
        <dbReference type="Rhea" id="RHEA:10348"/>
        <dbReference type="ChEBI" id="CHEBI:15377"/>
        <dbReference type="ChEBI" id="CHEBI:15378"/>
        <dbReference type="ChEBI" id="CHEBI:29985"/>
        <dbReference type="ChEBI" id="CHEBI:30616"/>
        <dbReference type="ChEBI" id="CHEBI:43474"/>
        <dbReference type="ChEBI" id="CHEBI:58402"/>
        <dbReference type="ChEBI" id="CHEBI:456216"/>
        <dbReference type="EC" id="3.5.2.9"/>
    </reaction>
</comment>
<dbReference type="AlphaFoldDB" id="A0A5J6Z6K0"/>
<protein>
    <recommendedName>
        <fullName evidence="1">5-oxoprolinase subunit A</fullName>
        <shortName evidence="1">5-OPase subunit A</shortName>
        <ecNumber evidence="1">3.5.2.9</ecNumber>
    </recommendedName>
    <alternativeName>
        <fullName evidence="1">5-oxoprolinase (ATP-hydrolyzing) subunit A</fullName>
    </alternativeName>
</protein>
<dbReference type="SUPFAM" id="SSF88713">
    <property type="entry name" value="Glycoside hydrolase/deacetylase"/>
    <property type="match status" value="1"/>
</dbReference>
<comment type="similarity">
    <text evidence="1">Belongs to the LamB/PxpA family.</text>
</comment>
<dbReference type="Proteomes" id="UP000326711">
    <property type="component" value="Chromosome"/>
</dbReference>
<dbReference type="EC" id="3.5.2.9" evidence="1"/>